<dbReference type="OMA" id="SDPAQWC"/>
<dbReference type="Gene3D" id="2.70.70.10">
    <property type="entry name" value="Glucose Permease (Domain IIA)"/>
    <property type="match status" value="1"/>
</dbReference>
<dbReference type="KEGG" id="fpw:IA04_11990"/>
<evidence type="ECO:0000313" key="2">
    <source>
        <dbReference type="EMBL" id="QRE04197.1"/>
    </source>
</evidence>
<dbReference type="KEGG" id="fpc:FPSM_02570"/>
<dbReference type="EMBL" id="CP059075">
    <property type="protein sequence ID" value="QRE04197.1"/>
    <property type="molecule type" value="Genomic_DNA"/>
</dbReference>
<dbReference type="RefSeq" id="WP_011964527.1">
    <property type="nucleotide sequence ID" value="NZ_BCNG01000012.1"/>
</dbReference>
<evidence type="ECO:0000259" key="1">
    <source>
        <dbReference type="Pfam" id="PF01551"/>
    </source>
</evidence>
<dbReference type="InterPro" id="IPR011055">
    <property type="entry name" value="Dup_hybrid_motif"/>
</dbReference>
<dbReference type="KEGG" id="fpq:IB65_12330"/>
<gene>
    <name evidence="2" type="ORF">H0H26_00900</name>
</gene>
<dbReference type="Gene3D" id="6.10.250.3150">
    <property type="match status" value="1"/>
</dbReference>
<dbReference type="Proteomes" id="UP000596329">
    <property type="component" value="Chromosome"/>
</dbReference>
<accession>A0A075SDR8</accession>
<dbReference type="InterPro" id="IPR016047">
    <property type="entry name" value="M23ase_b-sheet_dom"/>
</dbReference>
<dbReference type="Pfam" id="PF01551">
    <property type="entry name" value="Peptidase_M23"/>
    <property type="match status" value="1"/>
</dbReference>
<organism evidence="2 3">
    <name type="scientific">Flavobacterium psychrophilum</name>
    <dbReference type="NCBI Taxonomy" id="96345"/>
    <lineage>
        <taxon>Bacteria</taxon>
        <taxon>Pseudomonadati</taxon>
        <taxon>Bacteroidota</taxon>
        <taxon>Flavobacteriia</taxon>
        <taxon>Flavobacteriales</taxon>
        <taxon>Flavobacteriaceae</taxon>
        <taxon>Flavobacterium</taxon>
    </lineage>
</organism>
<dbReference type="GeneID" id="66553549"/>
<feature type="domain" description="M23ase beta-sheet core" evidence="1">
    <location>
        <begin position="306"/>
        <end position="397"/>
    </location>
</feature>
<dbReference type="KEGG" id="fpk:IA06_12065"/>
<dbReference type="SUPFAM" id="SSF51261">
    <property type="entry name" value="Duplicated hybrid motif"/>
    <property type="match status" value="1"/>
</dbReference>
<proteinExistence type="predicted"/>
<name>A0A075SDR8_FLAPS</name>
<dbReference type="KEGG" id="fpv:IA03_12105"/>
<sequence>MLKYIIFFLLILSTSLSWGQEEERQRKLEQQKERLQEEIRAQEKLLQSQKTKEKSVVKVVIQQTEKINLQQKLINTTAKQAKVLGNSMYINQVSVNKLNDDLRILREDYAKMIVKSYKSRSAQSKAMFLLSSENFLQAYKRAQYMKQYSSFRKLQGEEIKVKTIELERYNSKLSGQKKEKVKLIAESEKEKEALEKDKQEQQRLLFSIKKDKGKIIADIRKKQKESKAIEKQIDRLIRESIAAANKKAGNTTNTTTFVLTPEAKELANDFKSNRGRLPWPVEKGLLTKKFGRQPHPLEPSIMIESSGIEISSERGVKARSVFAGEVSDVQQAANGTATIVLRHGDYITTYSNIGKVFVHKGDKVSTKQVLGEVFFNTFTNKAILKFLIFQNTTKLNPQSWITNM</sequence>
<protein>
    <submittedName>
        <fullName evidence="2">Peptidoglycan DD-metalloendopeptidase family protein</fullName>
    </submittedName>
</protein>
<evidence type="ECO:0000313" key="3">
    <source>
        <dbReference type="Proteomes" id="UP000596329"/>
    </source>
</evidence>
<dbReference type="CDD" id="cd12797">
    <property type="entry name" value="M23_peptidase"/>
    <property type="match status" value="1"/>
</dbReference>
<reference evidence="2 3" key="1">
    <citation type="submission" date="2020-07" db="EMBL/GenBank/DDBJ databases">
        <title>Genomic characterization of Flavobacterium psychrophilum strains.</title>
        <authorList>
            <person name="Castillo D."/>
            <person name="Jorgensen J."/>
            <person name="Middelboe M."/>
        </authorList>
    </citation>
    <scope>NUCLEOTIDE SEQUENCE [LARGE SCALE GENOMIC DNA]</scope>
    <source>
        <strain evidence="2 3">FPS-R7</strain>
    </source>
</reference>
<dbReference type="AlphaFoldDB" id="A0A075SDR8"/>